<sequence>MDNIPYSTAITIRKELYSLMGRSMFYRIRNKERMLHPDEQKQITAVFLKHGIENKPEFDKYIDLFDW</sequence>
<evidence type="ECO:0000313" key="1">
    <source>
        <dbReference type="EMBL" id="CDM07032.1"/>
    </source>
</evidence>
<accession>D4VEL6</accession>
<dbReference type="Proteomes" id="UP000019380">
    <property type="component" value="Unassembled WGS sequence"/>
</dbReference>
<dbReference type="InterPro" id="IPR045724">
    <property type="entry name" value="DUF6078"/>
</dbReference>
<comment type="caution">
    <text evidence="1">The sequence shown here is derived from an EMBL/GenBank/DDBJ whole genome shotgun (WGS) entry which is preliminary data.</text>
</comment>
<dbReference type="AlphaFoldDB" id="D4VEL6"/>
<reference evidence="1 2" key="1">
    <citation type="submission" date="2013-12" db="EMBL/GenBank/DDBJ databases">
        <title>Improved hybrid genome assemblies of Bacteroides xylanisolvens SD CC 1b and Bacteroides xylanisolvens SD CC 2a using Illumina and 454 Sequencing.</title>
        <authorList>
            <person name="Ramaraj T."/>
            <person name="Sundararajan A."/>
            <person name="Mudge J."/>
            <person name="Schilkey F.D."/>
            <person name="Delvecchio V."/>
            <person name="Donlon M."/>
            <person name="Ziemer C."/>
        </authorList>
    </citation>
    <scope>NUCLEOTIDE SEQUENCE [LARGE SCALE GENOMIC DNA]</scope>
</reference>
<organism evidence="1 2">
    <name type="scientific">Bacteroides xylanisolvens SD CC 1b</name>
    <dbReference type="NCBI Taxonomy" id="702447"/>
    <lineage>
        <taxon>Bacteria</taxon>
        <taxon>Pseudomonadati</taxon>
        <taxon>Bacteroidota</taxon>
        <taxon>Bacteroidia</taxon>
        <taxon>Bacteroidales</taxon>
        <taxon>Bacteroidaceae</taxon>
        <taxon>Bacteroides</taxon>
    </lineage>
</organism>
<dbReference type="Pfam" id="PF19555">
    <property type="entry name" value="DUF6078"/>
    <property type="match status" value="1"/>
</dbReference>
<proteinExistence type="predicted"/>
<gene>
    <name evidence="1" type="ORF">BN890_46500</name>
</gene>
<protein>
    <submittedName>
        <fullName evidence="1">Uncharacterized protein</fullName>
    </submittedName>
</protein>
<dbReference type="EMBL" id="CBXG010000049">
    <property type="protein sequence ID" value="CDM07032.1"/>
    <property type="molecule type" value="Genomic_DNA"/>
</dbReference>
<name>D4VEL6_9BACE</name>
<evidence type="ECO:0000313" key="2">
    <source>
        <dbReference type="Proteomes" id="UP000019380"/>
    </source>
</evidence>